<reference evidence="3" key="1">
    <citation type="submission" date="2025-08" db="UniProtKB">
        <authorList>
            <consortium name="RefSeq"/>
        </authorList>
    </citation>
    <scope>IDENTIFICATION</scope>
    <source>
        <tissue evidence="3">Fruit stalk</tissue>
    </source>
</reference>
<evidence type="ECO:0000313" key="2">
    <source>
        <dbReference type="Proteomes" id="UP000515121"/>
    </source>
</evidence>
<organism evidence="2 3">
    <name type="scientific">Durio zibethinus</name>
    <name type="common">Durian</name>
    <dbReference type="NCBI Taxonomy" id="66656"/>
    <lineage>
        <taxon>Eukaryota</taxon>
        <taxon>Viridiplantae</taxon>
        <taxon>Streptophyta</taxon>
        <taxon>Embryophyta</taxon>
        <taxon>Tracheophyta</taxon>
        <taxon>Spermatophyta</taxon>
        <taxon>Magnoliopsida</taxon>
        <taxon>eudicotyledons</taxon>
        <taxon>Gunneridae</taxon>
        <taxon>Pentapetalae</taxon>
        <taxon>rosids</taxon>
        <taxon>malvids</taxon>
        <taxon>Malvales</taxon>
        <taxon>Malvaceae</taxon>
        <taxon>Helicteroideae</taxon>
        <taxon>Durio</taxon>
    </lineage>
</organism>
<dbReference type="AlphaFoldDB" id="A0A6P5WW80"/>
<evidence type="ECO:0000313" key="3">
    <source>
        <dbReference type="RefSeq" id="XP_022719882.1"/>
    </source>
</evidence>
<dbReference type="PANTHER" id="PTHR44259:SF93">
    <property type="entry name" value="PROTEIN, PUTATIVE (DUF295)-RELATED"/>
    <property type="match status" value="1"/>
</dbReference>
<dbReference type="GeneID" id="111277738"/>
<proteinExistence type="predicted"/>
<dbReference type="KEGG" id="dzi:111277738"/>
<dbReference type="OrthoDB" id="945419at2759"/>
<dbReference type="PANTHER" id="PTHR44259">
    <property type="entry name" value="OS07G0183000 PROTEIN-RELATED"/>
    <property type="match status" value="1"/>
</dbReference>
<dbReference type="RefSeq" id="XP_022719882.1">
    <property type="nucleotide sequence ID" value="XM_022864147.1"/>
</dbReference>
<sequence length="418" mass="46921">MEHSIADWANLHDSILVLIVEKLVPPHSNHVRICTVCKPWNLAISNNTNLLRKILKGRSPLLIIPSKGNSEERLGLYNVIEEKKYQMELQLPFKTTSRAFCGSSHGWLAMFDAKSLAITLINPFTSDGLTLPPLLNYSSDFFINKVVLSDDPYLNPKEYFVIALVKADDHTQIAIIRQPGDIQSWTWINNPGDDKITDVIFRNGDIYAVDLLNNIISVKNFSSFDGTRNSAIKSEIIVPGSGRRPAIMKSYIVESSAGDILVIRRIFRFDHCKKHYLTKNCKVYKLVQDGTEAKLVNVEGIRDDALFLGGNSSLSVAVTHNFPGCQPNCIYFTDDYNFNCFLGSESARLSKPHDMGRFKLKMNGTMKRFYDPDHSVYSDKLFPIWILPTLKDNHVKGGSGSIAVASTPSYSRQPQGSQ</sequence>
<dbReference type="InterPro" id="IPR050942">
    <property type="entry name" value="F-box_BR-signaling"/>
</dbReference>
<dbReference type="InterPro" id="IPR005174">
    <property type="entry name" value="KIB1-4_b-propeller"/>
</dbReference>
<name>A0A6P5WW80_DURZI</name>
<feature type="domain" description="KIB1-4 beta-propeller" evidence="1">
    <location>
        <begin position="77"/>
        <end position="358"/>
    </location>
</feature>
<evidence type="ECO:0000259" key="1">
    <source>
        <dbReference type="Pfam" id="PF03478"/>
    </source>
</evidence>
<dbReference type="Pfam" id="PF03478">
    <property type="entry name" value="Beta-prop_KIB1-4"/>
    <property type="match status" value="1"/>
</dbReference>
<dbReference type="Proteomes" id="UP000515121">
    <property type="component" value="Unplaced"/>
</dbReference>
<protein>
    <submittedName>
        <fullName evidence="3">Probable F-box protein At1g44080</fullName>
    </submittedName>
</protein>
<accession>A0A6P5WW80</accession>
<gene>
    <name evidence="3" type="primary">LOC111277738</name>
</gene>
<keyword evidence="2" id="KW-1185">Reference proteome</keyword>